<dbReference type="InterPro" id="IPR037002">
    <property type="entry name" value="Microviridae_protein_F_sf"/>
</dbReference>
<evidence type="ECO:0000256" key="5">
    <source>
        <dbReference type="ARBA" id="ARBA00022844"/>
    </source>
</evidence>
<dbReference type="GO" id="GO:0005198">
    <property type="term" value="F:structural molecule activity"/>
    <property type="evidence" value="ECO:0007669"/>
    <property type="project" value="InterPro"/>
</dbReference>
<comment type="similarity">
    <text evidence="2">Belongs to the microviridae F protein family.</text>
</comment>
<dbReference type="GO" id="GO:0039615">
    <property type="term" value="C:T=1 icosahedral viral capsid"/>
    <property type="evidence" value="ECO:0007669"/>
    <property type="project" value="UniProtKB-KW"/>
</dbReference>
<proteinExistence type="inferred from homology"/>
<dbReference type="SUPFAM" id="SSF88645">
    <property type="entry name" value="ssDNA viruses"/>
    <property type="match status" value="1"/>
</dbReference>
<evidence type="ECO:0000256" key="2">
    <source>
        <dbReference type="ARBA" id="ARBA00009963"/>
    </source>
</evidence>
<evidence type="ECO:0000256" key="1">
    <source>
        <dbReference type="ARBA" id="ARBA00004328"/>
    </source>
</evidence>
<evidence type="ECO:0000256" key="3">
    <source>
        <dbReference type="ARBA" id="ARBA00022431"/>
    </source>
</evidence>
<dbReference type="InterPro" id="IPR003514">
    <property type="entry name" value="Microviridae_protein_F"/>
</dbReference>
<name>A0AAU8B3M2_9VIRU</name>
<keyword evidence="3" id="KW-1140">T=1 icosahedral capsid protein</keyword>
<protein>
    <submittedName>
        <fullName evidence="6">Major capsid protein</fullName>
    </submittedName>
</protein>
<accession>A0AAU8B3M2</accession>
<dbReference type="Pfam" id="PF02305">
    <property type="entry name" value="Phage_F"/>
    <property type="match status" value="1"/>
</dbReference>
<sequence length="552" mass="61607">MAKGYRNTLFTRVKTPRPSVNKFDLSHDKMLTVQMGKLYPVLCQEMVPGDRFRVQSDFMCRTMPLVSPAFGSLKAYVHYFFVPNRLLWDGWENFITGGEDGTDRPVPPYVTYSDFIRDIHNFYGVTSNIGLGLLGDYFGLPISDSFGTANETPVSLLPFRAYALIWNEYYRDQNVDSEIDIEFEVGGRIPLGSSSSSVYTFNYHRLLRSRRWLKDYFTSALPTPQRGPDVTLPIAGQANVVLSETNNAGRFVAPNSAAMAPPDRYDVIASNINTPTSGYGISAAPSKTEAGYSLTYDPNGSLKADLSTATAVTINDLRRAIALQKFYEISARSGARYKETIMGHFHVTSSDARLQRPEYLGGGVSTINISEVLQTSATGDTSPQGNLAGKGFGIGRSNRSSFFAEEHGYMIGILSIVPDAIYFQGINKSWNRLNQEDYYWPSFAHLGEQPILKSELYAPTDSNTFSQLFGYAPRYAEYKYAPSTIHGLFRTQLANWTFARKLSAANLNSEFLTVPDINNPFAVQDATDKYLIWISHRIDALRPMPFFGTPSI</sequence>
<reference evidence="6" key="1">
    <citation type="submission" date="2024-03" db="EMBL/GenBank/DDBJ databases">
        <title>Diverse circular DNA viruses in blood, oral, and fecal samples of captive lemurs.</title>
        <authorList>
            <person name="Paietta E.N."/>
            <person name="Kraberger S."/>
            <person name="Lund M.C."/>
            <person name="Custer J.M."/>
            <person name="Vargas K.M."/>
            <person name="Ehmke E.E."/>
            <person name="Yoder A.D."/>
            <person name="Varsani A."/>
        </authorList>
    </citation>
    <scope>NUCLEOTIDE SEQUENCE</scope>
    <source>
        <strain evidence="6">Duke_24FS_103</strain>
    </source>
</reference>
<keyword evidence="4" id="KW-0167">Capsid protein</keyword>
<comment type="subcellular location">
    <subcellularLocation>
        <location evidence="1">Virion</location>
    </subcellularLocation>
</comment>
<evidence type="ECO:0000256" key="4">
    <source>
        <dbReference type="ARBA" id="ARBA00022561"/>
    </source>
</evidence>
<dbReference type="InterPro" id="IPR016184">
    <property type="entry name" value="Capsid/spike_ssDNA_virus"/>
</dbReference>
<dbReference type="Gene3D" id="2.60.169.10">
    <property type="entry name" value="Microviridae F protein"/>
    <property type="match status" value="1"/>
</dbReference>
<keyword evidence="5" id="KW-0946">Virion</keyword>
<organism evidence="6">
    <name type="scientific">Dulem virus 132</name>
    <dbReference type="NCBI Taxonomy" id="3145609"/>
    <lineage>
        <taxon>Viruses</taxon>
        <taxon>Monodnaviria</taxon>
        <taxon>Sangervirae</taxon>
        <taxon>Phixviricota</taxon>
        <taxon>Malgrandaviricetes</taxon>
        <taxon>Petitvirales</taxon>
        <taxon>Microviridae</taxon>
        <taxon>Microvirus</taxon>
    </lineage>
</organism>
<evidence type="ECO:0000313" key="6">
    <source>
        <dbReference type="EMBL" id="XCD05545.1"/>
    </source>
</evidence>
<dbReference type="EMBL" id="PP511574">
    <property type="protein sequence ID" value="XCD05545.1"/>
    <property type="molecule type" value="Genomic_DNA"/>
</dbReference>